<evidence type="ECO:0000313" key="4">
    <source>
        <dbReference type="EMBL" id="SDQ26075.1"/>
    </source>
</evidence>
<dbReference type="PRINTS" id="PR00080">
    <property type="entry name" value="SDRFAMILY"/>
</dbReference>
<dbReference type="EMBL" id="FNKO01000001">
    <property type="protein sequence ID" value="SDQ26075.1"/>
    <property type="molecule type" value="Genomic_DNA"/>
</dbReference>
<accession>A0A1H0ZEX3</accession>
<dbReference type="Gene3D" id="3.40.50.720">
    <property type="entry name" value="NAD(P)-binding Rossmann-like Domain"/>
    <property type="match status" value="1"/>
</dbReference>
<dbReference type="SUPFAM" id="SSF51735">
    <property type="entry name" value="NAD(P)-binding Rossmann-fold domains"/>
    <property type="match status" value="1"/>
</dbReference>
<evidence type="ECO:0000256" key="1">
    <source>
        <dbReference type="ARBA" id="ARBA00006484"/>
    </source>
</evidence>
<dbReference type="PANTHER" id="PTHR48107">
    <property type="entry name" value="NADPH-DEPENDENT ALDEHYDE REDUCTASE-LIKE PROTEIN, CHLOROPLASTIC-RELATED"/>
    <property type="match status" value="1"/>
</dbReference>
<dbReference type="InterPro" id="IPR020904">
    <property type="entry name" value="Sc_DH/Rdtase_CS"/>
</dbReference>
<protein>
    <submittedName>
        <fullName evidence="4">NAD(P)-dependent dehydrogenase, short-chain alcohol dehydrogenase family</fullName>
    </submittedName>
</protein>
<dbReference type="PROSITE" id="PS00061">
    <property type="entry name" value="ADH_SHORT"/>
    <property type="match status" value="1"/>
</dbReference>
<keyword evidence="5" id="KW-1185">Reference proteome</keyword>
<dbReference type="FunFam" id="3.40.50.720:FF:000084">
    <property type="entry name" value="Short-chain dehydrogenase reductase"/>
    <property type="match status" value="1"/>
</dbReference>
<dbReference type="PANTHER" id="PTHR48107:SF16">
    <property type="entry name" value="NADPH-DEPENDENT ALDEHYDE REDUCTASE 1, CHLOROPLASTIC"/>
    <property type="match status" value="1"/>
</dbReference>
<keyword evidence="2" id="KW-0560">Oxidoreductase</keyword>
<name>A0A1H0ZEX3_9ACTN</name>
<evidence type="ECO:0000313" key="5">
    <source>
        <dbReference type="Proteomes" id="UP000199301"/>
    </source>
</evidence>
<dbReference type="GO" id="GO:0016614">
    <property type="term" value="F:oxidoreductase activity, acting on CH-OH group of donors"/>
    <property type="evidence" value="ECO:0007669"/>
    <property type="project" value="UniProtKB-ARBA"/>
</dbReference>
<organism evidence="4 5">
    <name type="scientific">Actinopolyspora saharensis</name>
    <dbReference type="NCBI Taxonomy" id="995062"/>
    <lineage>
        <taxon>Bacteria</taxon>
        <taxon>Bacillati</taxon>
        <taxon>Actinomycetota</taxon>
        <taxon>Actinomycetes</taxon>
        <taxon>Actinopolysporales</taxon>
        <taxon>Actinopolysporaceae</taxon>
        <taxon>Actinopolyspora</taxon>
    </lineage>
</organism>
<comment type="similarity">
    <text evidence="1">Belongs to the short-chain dehydrogenases/reductases (SDR) family.</text>
</comment>
<dbReference type="Proteomes" id="UP000199301">
    <property type="component" value="Unassembled WGS sequence"/>
</dbReference>
<feature type="region of interest" description="Disordered" evidence="3">
    <location>
        <begin position="1"/>
        <end position="23"/>
    </location>
</feature>
<dbReference type="STRING" id="995062.SAMN04489718_1010"/>
<evidence type="ECO:0000256" key="2">
    <source>
        <dbReference type="ARBA" id="ARBA00023002"/>
    </source>
</evidence>
<dbReference type="Pfam" id="PF13561">
    <property type="entry name" value="adh_short_C2"/>
    <property type="match status" value="1"/>
</dbReference>
<dbReference type="PRINTS" id="PR00081">
    <property type="entry name" value="GDHRDH"/>
</dbReference>
<dbReference type="InterPro" id="IPR002347">
    <property type="entry name" value="SDR_fam"/>
</dbReference>
<sequence length="289" mass="31021">MVEKPESVPGQQQEYPGRTDAMRPLPRDEMRLYEGKGLLEGKRALVAGGDSGIGRAVSVAFAKEGADVAVVYYGDAEDDDAERTATLVRAQQRRCELYKGDLAEESFCTSLPGRVAQDLGGLDVLVNHAGTQAYQEDFTAIDTEQFDRTFRVNVYGPFWLTRAALPYLPEGGSVINTGSVNGLRGNKALMDYSASKAAVHILTKSLAQSLAASGIRVNCVAPGPVWTPLIPATLPEDKVEGFGEQTPMGRKAQPDEIAPSYVFFASELLSSYYTGEVLAPIGGETHPGT</sequence>
<reference evidence="5" key="1">
    <citation type="submission" date="2016-10" db="EMBL/GenBank/DDBJ databases">
        <authorList>
            <person name="Varghese N."/>
            <person name="Submissions S."/>
        </authorList>
    </citation>
    <scope>NUCLEOTIDE SEQUENCE [LARGE SCALE GENOMIC DNA]</scope>
    <source>
        <strain evidence="5">DSM 45459</strain>
    </source>
</reference>
<dbReference type="AlphaFoldDB" id="A0A1H0ZEX3"/>
<gene>
    <name evidence="4" type="ORF">SAMN04489718_1010</name>
</gene>
<proteinExistence type="inferred from homology"/>
<dbReference type="InterPro" id="IPR036291">
    <property type="entry name" value="NAD(P)-bd_dom_sf"/>
</dbReference>
<evidence type="ECO:0000256" key="3">
    <source>
        <dbReference type="SAM" id="MobiDB-lite"/>
    </source>
</evidence>